<dbReference type="Pfam" id="PF05486">
    <property type="entry name" value="SRP9-21"/>
    <property type="match status" value="1"/>
</dbReference>
<dbReference type="FunFam" id="3.30.720.10:FF:000008">
    <property type="entry name" value="Unplaced genomic scaffold supercont1.11, whole genome shotgun sequence"/>
    <property type="match status" value="1"/>
</dbReference>
<dbReference type="SUPFAM" id="SSF54762">
    <property type="entry name" value="Signal recognition particle alu RNA binding heterodimer, SRP9/14"/>
    <property type="match status" value="1"/>
</dbReference>
<dbReference type="AlphaFoldDB" id="A0A9P5YFM2"/>
<dbReference type="GO" id="GO:0005786">
    <property type="term" value="C:signal recognition particle, endoplasmic reticulum targeting"/>
    <property type="evidence" value="ECO:0007669"/>
    <property type="project" value="TreeGrafter"/>
</dbReference>
<dbReference type="PANTHER" id="PTHR12834:SF12">
    <property type="entry name" value="SIGNAL RECOGNITION PARTICLE 9 KDA PROTEIN"/>
    <property type="match status" value="1"/>
</dbReference>
<feature type="domain" description="SRP9" evidence="2">
    <location>
        <begin position="5"/>
        <end position="73"/>
    </location>
</feature>
<protein>
    <submittedName>
        <fullName evidence="3">Signal recognition particle SRP9 SRP14 subunit</fullName>
    </submittedName>
</protein>
<dbReference type="InterPro" id="IPR039914">
    <property type="entry name" value="SRP9-like"/>
</dbReference>
<name>A0A9P5YFM2_9AGAR</name>
<dbReference type="Gene3D" id="3.30.720.10">
    <property type="entry name" value="Signal recognition particle alu RNA binding heterodimer, srp9/1"/>
    <property type="match status" value="1"/>
</dbReference>
<dbReference type="PANTHER" id="PTHR12834">
    <property type="entry name" value="SIGNAL RECOGNITION PARTICLE 9 KDA PROTEIN"/>
    <property type="match status" value="1"/>
</dbReference>
<sequence length="129" mass="14447">MVYIHSWQEYQDAAEALYAKSPNNARYCVKWKSSEGKLVLKITDNTTCIKFKTYSSIFLNRFEALNLSLMRKMQNKRLEMPPTHTPEVSLQTEQARASPLPGATSSSVPSAPGTPVSGGVKKKKPKKKK</sequence>
<keyword evidence="4" id="KW-1185">Reference proteome</keyword>
<evidence type="ECO:0000313" key="3">
    <source>
        <dbReference type="EMBL" id="KAF9468379.1"/>
    </source>
</evidence>
<dbReference type="InterPro" id="IPR009018">
    <property type="entry name" value="Signal_recog_particle_SRP9/14"/>
</dbReference>
<evidence type="ECO:0000256" key="1">
    <source>
        <dbReference type="SAM" id="MobiDB-lite"/>
    </source>
</evidence>
<dbReference type="Proteomes" id="UP000807353">
    <property type="component" value="Unassembled WGS sequence"/>
</dbReference>
<comment type="caution">
    <text evidence="3">The sequence shown here is derived from an EMBL/GenBank/DDBJ whole genome shotgun (WGS) entry which is preliminary data.</text>
</comment>
<dbReference type="InterPro" id="IPR039432">
    <property type="entry name" value="SRP9_dom"/>
</dbReference>
<proteinExistence type="predicted"/>
<gene>
    <name evidence="3" type="ORF">BDZ94DRAFT_1246646</name>
</gene>
<feature type="compositionally biased region" description="Polar residues" evidence="1">
    <location>
        <begin position="86"/>
        <end position="95"/>
    </location>
</feature>
<accession>A0A9P5YFM2</accession>
<organism evidence="3 4">
    <name type="scientific">Collybia nuda</name>
    <dbReference type="NCBI Taxonomy" id="64659"/>
    <lineage>
        <taxon>Eukaryota</taxon>
        <taxon>Fungi</taxon>
        <taxon>Dikarya</taxon>
        <taxon>Basidiomycota</taxon>
        <taxon>Agaricomycotina</taxon>
        <taxon>Agaricomycetes</taxon>
        <taxon>Agaricomycetidae</taxon>
        <taxon>Agaricales</taxon>
        <taxon>Tricholomatineae</taxon>
        <taxon>Clitocybaceae</taxon>
        <taxon>Collybia</taxon>
    </lineage>
</organism>
<evidence type="ECO:0000259" key="2">
    <source>
        <dbReference type="Pfam" id="PF05486"/>
    </source>
</evidence>
<feature type="region of interest" description="Disordered" evidence="1">
    <location>
        <begin position="76"/>
        <end position="129"/>
    </location>
</feature>
<dbReference type="GO" id="GO:0008312">
    <property type="term" value="F:7S RNA binding"/>
    <property type="evidence" value="ECO:0007669"/>
    <property type="project" value="InterPro"/>
</dbReference>
<dbReference type="OrthoDB" id="360923at2759"/>
<feature type="compositionally biased region" description="Basic residues" evidence="1">
    <location>
        <begin position="120"/>
        <end position="129"/>
    </location>
</feature>
<dbReference type="EMBL" id="MU150233">
    <property type="protein sequence ID" value="KAF9468379.1"/>
    <property type="molecule type" value="Genomic_DNA"/>
</dbReference>
<reference evidence="3" key="1">
    <citation type="submission" date="2020-11" db="EMBL/GenBank/DDBJ databases">
        <authorList>
            <consortium name="DOE Joint Genome Institute"/>
            <person name="Ahrendt S."/>
            <person name="Riley R."/>
            <person name="Andreopoulos W."/>
            <person name="Labutti K."/>
            <person name="Pangilinan J."/>
            <person name="Ruiz-Duenas F.J."/>
            <person name="Barrasa J.M."/>
            <person name="Sanchez-Garcia M."/>
            <person name="Camarero S."/>
            <person name="Miyauchi S."/>
            <person name="Serrano A."/>
            <person name="Linde D."/>
            <person name="Babiker R."/>
            <person name="Drula E."/>
            <person name="Ayuso-Fernandez I."/>
            <person name="Pacheco R."/>
            <person name="Padilla G."/>
            <person name="Ferreira P."/>
            <person name="Barriuso J."/>
            <person name="Kellner H."/>
            <person name="Castanera R."/>
            <person name="Alfaro M."/>
            <person name="Ramirez L."/>
            <person name="Pisabarro A.G."/>
            <person name="Kuo A."/>
            <person name="Tritt A."/>
            <person name="Lipzen A."/>
            <person name="He G."/>
            <person name="Yan M."/>
            <person name="Ng V."/>
            <person name="Cullen D."/>
            <person name="Martin F."/>
            <person name="Rosso M.-N."/>
            <person name="Henrissat B."/>
            <person name="Hibbett D."/>
            <person name="Martinez A.T."/>
            <person name="Grigoriev I.V."/>
        </authorList>
    </citation>
    <scope>NUCLEOTIDE SEQUENCE</scope>
    <source>
        <strain evidence="3">CBS 247.69</strain>
    </source>
</reference>
<dbReference type="GO" id="GO:0006614">
    <property type="term" value="P:SRP-dependent cotranslational protein targeting to membrane"/>
    <property type="evidence" value="ECO:0007669"/>
    <property type="project" value="InterPro"/>
</dbReference>
<evidence type="ECO:0000313" key="4">
    <source>
        <dbReference type="Proteomes" id="UP000807353"/>
    </source>
</evidence>